<comment type="subcellular location">
    <subcellularLocation>
        <location evidence="3">Cytoplasm</location>
    </subcellularLocation>
</comment>
<dbReference type="AlphaFoldDB" id="A0A8J2LPN1"/>
<dbReference type="FunFam" id="3.30.200.20:FF:000235">
    <property type="entry name" value="serine/threonine-protein kinase STK11"/>
    <property type="match status" value="1"/>
</dbReference>
<keyword evidence="9" id="KW-0479">Metal-binding</keyword>
<evidence type="ECO:0000256" key="14">
    <source>
        <dbReference type="ARBA" id="ARBA00023211"/>
    </source>
</evidence>
<gene>
    <name evidence="20" type="ORF">AFUS01_LOCUS44514</name>
</gene>
<dbReference type="GO" id="GO:0030010">
    <property type="term" value="P:establishment of cell polarity"/>
    <property type="evidence" value="ECO:0007669"/>
    <property type="project" value="InterPro"/>
</dbReference>
<evidence type="ECO:0000256" key="6">
    <source>
        <dbReference type="ARBA" id="ARBA00022490"/>
    </source>
</evidence>
<evidence type="ECO:0000256" key="18">
    <source>
        <dbReference type="SAM" id="MobiDB-lite"/>
    </source>
</evidence>
<feature type="binding site" evidence="17">
    <location>
        <position position="100"/>
    </location>
    <ligand>
        <name>ATP</name>
        <dbReference type="ChEBI" id="CHEBI:30616"/>
    </ligand>
</feature>
<comment type="cofactor">
    <cofactor evidence="2">
        <name>Mg(2+)</name>
        <dbReference type="ChEBI" id="CHEBI:18420"/>
    </cofactor>
</comment>
<dbReference type="GO" id="GO:0042593">
    <property type="term" value="P:glucose homeostasis"/>
    <property type="evidence" value="ECO:0007669"/>
    <property type="project" value="InterPro"/>
</dbReference>
<dbReference type="GO" id="GO:0005737">
    <property type="term" value="C:cytoplasm"/>
    <property type="evidence" value="ECO:0007669"/>
    <property type="project" value="UniProtKB-SubCell"/>
</dbReference>
<evidence type="ECO:0000256" key="15">
    <source>
        <dbReference type="ARBA" id="ARBA00047899"/>
    </source>
</evidence>
<comment type="catalytic activity">
    <reaction evidence="15">
        <text>L-threonyl-[protein] + ATP = O-phospho-L-threonyl-[protein] + ADP + H(+)</text>
        <dbReference type="Rhea" id="RHEA:46608"/>
        <dbReference type="Rhea" id="RHEA-COMP:11060"/>
        <dbReference type="Rhea" id="RHEA-COMP:11605"/>
        <dbReference type="ChEBI" id="CHEBI:15378"/>
        <dbReference type="ChEBI" id="CHEBI:30013"/>
        <dbReference type="ChEBI" id="CHEBI:30616"/>
        <dbReference type="ChEBI" id="CHEBI:61977"/>
        <dbReference type="ChEBI" id="CHEBI:456216"/>
        <dbReference type="EC" id="2.7.11.1"/>
    </reaction>
</comment>
<keyword evidence="13" id="KW-0460">Magnesium</keyword>
<feature type="domain" description="Protein kinase" evidence="19">
    <location>
        <begin position="71"/>
        <end position="330"/>
    </location>
</feature>
<accession>A0A8J2LPN1</accession>
<evidence type="ECO:0000256" key="16">
    <source>
        <dbReference type="ARBA" id="ARBA00048679"/>
    </source>
</evidence>
<keyword evidence="6" id="KW-0963">Cytoplasm</keyword>
<evidence type="ECO:0000256" key="1">
    <source>
        <dbReference type="ARBA" id="ARBA00001936"/>
    </source>
</evidence>
<evidence type="ECO:0000313" key="21">
    <source>
        <dbReference type="Proteomes" id="UP000708208"/>
    </source>
</evidence>
<dbReference type="Proteomes" id="UP000708208">
    <property type="component" value="Unassembled WGS sequence"/>
</dbReference>
<keyword evidence="10 17" id="KW-0547">Nucleotide-binding</keyword>
<evidence type="ECO:0000256" key="4">
    <source>
        <dbReference type="ARBA" id="ARBA00009985"/>
    </source>
</evidence>
<feature type="compositionally biased region" description="Low complexity" evidence="18">
    <location>
        <begin position="467"/>
        <end position="484"/>
    </location>
</feature>
<dbReference type="GO" id="GO:0046872">
    <property type="term" value="F:metal ion binding"/>
    <property type="evidence" value="ECO:0007669"/>
    <property type="project" value="UniProtKB-KW"/>
</dbReference>
<evidence type="ECO:0000256" key="7">
    <source>
        <dbReference type="ARBA" id="ARBA00022527"/>
    </source>
</evidence>
<dbReference type="PANTHER" id="PTHR24346:SF94">
    <property type="entry name" value="NON-SPECIFIC SERINE_THREONINE PROTEIN KINASE"/>
    <property type="match status" value="1"/>
</dbReference>
<dbReference type="InterPro" id="IPR008271">
    <property type="entry name" value="Ser/Thr_kinase_AS"/>
</dbReference>
<keyword evidence="14" id="KW-0464">Manganese</keyword>
<reference evidence="20" key="1">
    <citation type="submission" date="2021-06" db="EMBL/GenBank/DDBJ databases">
        <authorList>
            <person name="Hodson N. C."/>
            <person name="Mongue J. A."/>
            <person name="Jaron S. K."/>
        </authorList>
    </citation>
    <scope>NUCLEOTIDE SEQUENCE</scope>
</reference>
<dbReference type="PROSITE" id="PS00108">
    <property type="entry name" value="PROTEIN_KINASE_ST"/>
    <property type="match status" value="1"/>
</dbReference>
<dbReference type="GO" id="GO:0001558">
    <property type="term" value="P:regulation of cell growth"/>
    <property type="evidence" value="ECO:0007669"/>
    <property type="project" value="InterPro"/>
</dbReference>
<evidence type="ECO:0000256" key="3">
    <source>
        <dbReference type="ARBA" id="ARBA00004496"/>
    </source>
</evidence>
<comment type="similarity">
    <text evidence="4">Belongs to the protein kinase superfamily. CAMK Ser/Thr protein kinase family. LKB1 subfamily.</text>
</comment>
<dbReference type="PANTHER" id="PTHR24346">
    <property type="entry name" value="MAP/MICROTUBULE AFFINITY-REGULATING KINASE"/>
    <property type="match status" value="1"/>
</dbReference>
<dbReference type="InterPro" id="IPR039154">
    <property type="entry name" value="LKB1_c"/>
</dbReference>
<dbReference type="InterPro" id="IPR000719">
    <property type="entry name" value="Prot_kinase_dom"/>
</dbReference>
<evidence type="ECO:0000256" key="17">
    <source>
        <dbReference type="PROSITE-ProRule" id="PRU10141"/>
    </source>
</evidence>
<dbReference type="EMBL" id="CAJVCH010570516">
    <property type="protein sequence ID" value="CAG7835091.1"/>
    <property type="molecule type" value="Genomic_DNA"/>
</dbReference>
<dbReference type="GO" id="GO:0005524">
    <property type="term" value="F:ATP binding"/>
    <property type="evidence" value="ECO:0007669"/>
    <property type="project" value="UniProtKB-UniRule"/>
</dbReference>
<feature type="compositionally biased region" description="Polar residues" evidence="18">
    <location>
        <begin position="441"/>
        <end position="453"/>
    </location>
</feature>
<evidence type="ECO:0000256" key="5">
    <source>
        <dbReference type="ARBA" id="ARBA00012513"/>
    </source>
</evidence>
<dbReference type="PROSITE" id="PS50011">
    <property type="entry name" value="PROTEIN_KINASE_DOM"/>
    <property type="match status" value="1"/>
</dbReference>
<evidence type="ECO:0000256" key="2">
    <source>
        <dbReference type="ARBA" id="ARBA00001946"/>
    </source>
</evidence>
<organism evidence="20 21">
    <name type="scientific">Allacma fusca</name>
    <dbReference type="NCBI Taxonomy" id="39272"/>
    <lineage>
        <taxon>Eukaryota</taxon>
        <taxon>Metazoa</taxon>
        <taxon>Ecdysozoa</taxon>
        <taxon>Arthropoda</taxon>
        <taxon>Hexapoda</taxon>
        <taxon>Collembola</taxon>
        <taxon>Symphypleona</taxon>
        <taxon>Sminthuridae</taxon>
        <taxon>Allacma</taxon>
    </lineage>
</organism>
<keyword evidence="7" id="KW-0723">Serine/threonine-protein kinase</keyword>
<keyword evidence="12 17" id="KW-0067">ATP-binding</keyword>
<evidence type="ECO:0000259" key="19">
    <source>
        <dbReference type="PROSITE" id="PS50011"/>
    </source>
</evidence>
<evidence type="ECO:0000256" key="9">
    <source>
        <dbReference type="ARBA" id="ARBA00022723"/>
    </source>
</evidence>
<evidence type="ECO:0000313" key="20">
    <source>
        <dbReference type="EMBL" id="CAG7835091.1"/>
    </source>
</evidence>
<dbReference type="CDD" id="cd14119">
    <property type="entry name" value="STKc_LKB1"/>
    <property type="match status" value="1"/>
</dbReference>
<dbReference type="FunFam" id="1.10.510.10:FF:001234">
    <property type="entry name" value="Serine/threonine-protein kinase par-4"/>
    <property type="match status" value="1"/>
</dbReference>
<proteinExistence type="inferred from homology"/>
<protein>
    <recommendedName>
        <fullName evidence="5">non-specific serine/threonine protein kinase</fullName>
        <ecNumber evidence="5">2.7.11.1</ecNumber>
    </recommendedName>
</protein>
<feature type="compositionally biased region" description="Low complexity" evidence="18">
    <location>
        <begin position="430"/>
        <end position="440"/>
    </location>
</feature>
<dbReference type="EC" id="2.7.11.1" evidence="5"/>
<comment type="catalytic activity">
    <reaction evidence="16">
        <text>L-seryl-[protein] + ATP = O-phospho-L-seryl-[protein] + ADP + H(+)</text>
        <dbReference type="Rhea" id="RHEA:17989"/>
        <dbReference type="Rhea" id="RHEA-COMP:9863"/>
        <dbReference type="Rhea" id="RHEA-COMP:11604"/>
        <dbReference type="ChEBI" id="CHEBI:15378"/>
        <dbReference type="ChEBI" id="CHEBI:29999"/>
        <dbReference type="ChEBI" id="CHEBI:30616"/>
        <dbReference type="ChEBI" id="CHEBI:83421"/>
        <dbReference type="ChEBI" id="CHEBI:456216"/>
        <dbReference type="EC" id="2.7.11.1"/>
    </reaction>
</comment>
<dbReference type="SMART" id="SM00220">
    <property type="entry name" value="S_TKc"/>
    <property type="match status" value="1"/>
</dbReference>
<keyword evidence="21" id="KW-1185">Reference proteome</keyword>
<keyword evidence="8" id="KW-0808">Transferase</keyword>
<dbReference type="InterPro" id="IPR017441">
    <property type="entry name" value="Protein_kinase_ATP_BS"/>
</dbReference>
<dbReference type="GO" id="GO:0035556">
    <property type="term" value="P:intracellular signal transduction"/>
    <property type="evidence" value="ECO:0007669"/>
    <property type="project" value="TreeGrafter"/>
</dbReference>
<keyword evidence="11" id="KW-0418">Kinase</keyword>
<name>A0A8J2LPN1_9HEXA</name>
<feature type="region of interest" description="Disordered" evidence="18">
    <location>
        <begin position="430"/>
        <end position="499"/>
    </location>
</feature>
<sequence>MVVVEMVDLTAPPVRWLDGDEISVDEREEFYGEGDENPDWSVPPALFFQRLNSEEVIYQNNKKKCKFLGKYIMGDLLGEGSYGKVKEVLDSETLVRRAVKILKRRKLRRIPNGEQNVKREILLLKRLAHPNVIKLIEVIHNEEKQKMYLILDYCLGSLQDLLEVSPQKKFPIWQAHGYMLQLVEGLLYLHSQGIVHKDIKPGNLLITLDEKLKITDFGVAEAIDAFSPDDTCHTSQGSPVFQPPEVANGESFSGCKLDVWSSGVTLYNLATGKYPFEGDTVFLLFENIANGKFTVPEDVDPLLANLLRGMLEMNPADRLTVHQVKEHPWLKKKQYVVVRDKVSVPAERRKISVLPYIEEYLKGSDEDLSDDGCEVYQTCKQADLQFLRIEETGSGNVCSSALNIMSSGSKKEPFQLLFNNPNNYITPGSSGSAGYGSSTSHQKYSTMPSSSAAANGVRWNNGAEFGTNTHITSSSNPPTHSNNPDQGVGTRDPSWRRSLQYARKVTMCRQT</sequence>
<evidence type="ECO:0000256" key="11">
    <source>
        <dbReference type="ARBA" id="ARBA00022777"/>
    </source>
</evidence>
<dbReference type="Pfam" id="PF00069">
    <property type="entry name" value="Pkinase"/>
    <property type="match status" value="1"/>
</dbReference>
<dbReference type="GO" id="GO:0004674">
    <property type="term" value="F:protein serine/threonine kinase activity"/>
    <property type="evidence" value="ECO:0007669"/>
    <property type="project" value="UniProtKB-KW"/>
</dbReference>
<comment type="caution">
    <text evidence="20">The sequence shown here is derived from an EMBL/GenBank/DDBJ whole genome shotgun (WGS) entry which is preliminary data.</text>
</comment>
<dbReference type="PROSITE" id="PS00107">
    <property type="entry name" value="PROTEIN_KINASE_ATP"/>
    <property type="match status" value="1"/>
</dbReference>
<evidence type="ECO:0000256" key="12">
    <source>
        <dbReference type="ARBA" id="ARBA00022840"/>
    </source>
</evidence>
<evidence type="ECO:0000256" key="10">
    <source>
        <dbReference type="ARBA" id="ARBA00022741"/>
    </source>
</evidence>
<comment type="cofactor">
    <cofactor evidence="1">
        <name>Mn(2+)</name>
        <dbReference type="ChEBI" id="CHEBI:29035"/>
    </cofactor>
</comment>
<evidence type="ECO:0000256" key="13">
    <source>
        <dbReference type="ARBA" id="ARBA00022842"/>
    </source>
</evidence>
<dbReference type="GO" id="GO:0030295">
    <property type="term" value="F:protein kinase activator activity"/>
    <property type="evidence" value="ECO:0007669"/>
    <property type="project" value="InterPro"/>
</dbReference>
<evidence type="ECO:0000256" key="8">
    <source>
        <dbReference type="ARBA" id="ARBA00022679"/>
    </source>
</evidence>
<dbReference type="OrthoDB" id="68483at2759"/>